<dbReference type="InterPro" id="IPR016193">
    <property type="entry name" value="Cytidine_deaminase-like"/>
</dbReference>
<dbReference type="GO" id="GO:0005737">
    <property type="term" value="C:cytoplasm"/>
    <property type="evidence" value="ECO:0007669"/>
    <property type="project" value="TreeGrafter"/>
</dbReference>
<dbReference type="InterPro" id="IPR016192">
    <property type="entry name" value="APOBEC/CMP_deaminase_Zn-bd"/>
</dbReference>
<name>A6TK52_ALKMQ</name>
<dbReference type="InterPro" id="IPR002125">
    <property type="entry name" value="CMP_dCMP_dom"/>
</dbReference>
<comment type="similarity">
    <text evidence="2">Belongs to the cytidine and deoxycytidylate deaminase family.</text>
</comment>
<dbReference type="Pfam" id="PF00383">
    <property type="entry name" value="dCMP_cyt_deam_1"/>
    <property type="match status" value="1"/>
</dbReference>
<dbReference type="PANTHER" id="PTHR11086:SF18">
    <property type="entry name" value="DEOXYCYTIDYLATE DEAMINASE"/>
    <property type="match status" value="1"/>
</dbReference>
<gene>
    <name evidence="9" type="ordered locus">Amet_0340</name>
</gene>
<dbReference type="PROSITE" id="PS51747">
    <property type="entry name" value="CYT_DCMP_DEAMINASES_2"/>
    <property type="match status" value="1"/>
</dbReference>
<evidence type="ECO:0000256" key="6">
    <source>
        <dbReference type="PIRSR" id="PIRSR006019-1"/>
    </source>
</evidence>
<proteinExistence type="inferred from homology"/>
<evidence type="ECO:0000256" key="2">
    <source>
        <dbReference type="ARBA" id="ARBA00006576"/>
    </source>
</evidence>
<feature type="active site" description="Proton donor" evidence="6">
    <location>
        <position position="79"/>
    </location>
</feature>
<dbReference type="GO" id="GO:0004132">
    <property type="term" value="F:dCMP deaminase activity"/>
    <property type="evidence" value="ECO:0007669"/>
    <property type="project" value="InterPro"/>
</dbReference>
<keyword evidence="5 7" id="KW-0862">Zinc</keyword>
<dbReference type="PANTHER" id="PTHR11086">
    <property type="entry name" value="DEOXYCYTIDYLATE DEAMINASE-RELATED"/>
    <property type="match status" value="1"/>
</dbReference>
<keyword evidence="3 7" id="KW-0479">Metal-binding</keyword>
<dbReference type="KEGG" id="amt:Amet_0340"/>
<dbReference type="PIRSF" id="PIRSF006019">
    <property type="entry name" value="dCMP_deaminase"/>
    <property type="match status" value="1"/>
</dbReference>
<feature type="binding site" evidence="7">
    <location>
        <position position="108"/>
    </location>
    <ligand>
        <name>Zn(2+)</name>
        <dbReference type="ChEBI" id="CHEBI:29105"/>
        <note>catalytic</note>
    </ligand>
</feature>
<evidence type="ECO:0000256" key="3">
    <source>
        <dbReference type="ARBA" id="ARBA00022723"/>
    </source>
</evidence>
<accession>A6TK52</accession>
<dbReference type="SUPFAM" id="SSF53927">
    <property type="entry name" value="Cytidine deaminase-like"/>
    <property type="match status" value="1"/>
</dbReference>
<dbReference type="InterPro" id="IPR035105">
    <property type="entry name" value="Deoxycytidylate_deaminase_dom"/>
</dbReference>
<evidence type="ECO:0000313" key="9">
    <source>
        <dbReference type="EMBL" id="ABR46570.1"/>
    </source>
</evidence>
<keyword evidence="4" id="KW-0378">Hydrolase</keyword>
<dbReference type="InterPro" id="IPR016473">
    <property type="entry name" value="dCMP_deaminase"/>
</dbReference>
<dbReference type="HOGENOM" id="CLU_047993_2_3_9"/>
<dbReference type="InterPro" id="IPR015517">
    <property type="entry name" value="dCMP_deaminase-rel"/>
</dbReference>
<dbReference type="Gene3D" id="3.40.140.10">
    <property type="entry name" value="Cytidine Deaminase, domain 2"/>
    <property type="match status" value="1"/>
</dbReference>
<feature type="binding site" evidence="7">
    <location>
        <position position="77"/>
    </location>
    <ligand>
        <name>Zn(2+)</name>
        <dbReference type="ChEBI" id="CHEBI:29105"/>
        <note>catalytic</note>
    </ligand>
</feature>
<evidence type="ECO:0000313" key="10">
    <source>
        <dbReference type="Proteomes" id="UP000001572"/>
    </source>
</evidence>
<dbReference type="CDD" id="cd01286">
    <property type="entry name" value="deoxycytidylate_deaminase"/>
    <property type="match status" value="1"/>
</dbReference>
<keyword evidence="10" id="KW-1185">Reference proteome</keyword>
<dbReference type="PROSITE" id="PS00903">
    <property type="entry name" value="CYT_DCMP_DEAMINASES_1"/>
    <property type="match status" value="1"/>
</dbReference>
<protein>
    <submittedName>
        <fullName evidence="9">CMP/dCMP deaminase, zinc-binding</fullName>
    </submittedName>
</protein>
<evidence type="ECO:0000256" key="7">
    <source>
        <dbReference type="PIRSR" id="PIRSR006019-2"/>
    </source>
</evidence>
<dbReference type="RefSeq" id="WP_011971478.1">
    <property type="nucleotide sequence ID" value="NC_009633.1"/>
</dbReference>
<reference evidence="10" key="1">
    <citation type="journal article" date="2016" name="Genome Announc.">
        <title>Complete genome sequence of Alkaliphilus metalliredigens strain QYMF, an alkaliphilic and metal-reducing bacterium isolated from borax-contaminated leachate ponds.</title>
        <authorList>
            <person name="Hwang C."/>
            <person name="Copeland A."/>
            <person name="Lucas S."/>
            <person name="Lapidus A."/>
            <person name="Barry K."/>
            <person name="Detter J.C."/>
            <person name="Glavina Del Rio T."/>
            <person name="Hammon N."/>
            <person name="Israni S."/>
            <person name="Dalin E."/>
            <person name="Tice H."/>
            <person name="Pitluck S."/>
            <person name="Chertkov O."/>
            <person name="Brettin T."/>
            <person name="Bruce D."/>
            <person name="Han C."/>
            <person name="Schmutz J."/>
            <person name="Larimer F."/>
            <person name="Land M.L."/>
            <person name="Hauser L."/>
            <person name="Kyrpides N."/>
            <person name="Mikhailova N."/>
            <person name="Ye Q."/>
            <person name="Zhou J."/>
            <person name="Richardson P."/>
            <person name="Fields M.W."/>
        </authorList>
    </citation>
    <scope>NUCLEOTIDE SEQUENCE [LARGE SCALE GENOMIC DNA]</scope>
    <source>
        <strain evidence="10">QYMF</strain>
    </source>
</reference>
<evidence type="ECO:0000259" key="8">
    <source>
        <dbReference type="PROSITE" id="PS51747"/>
    </source>
</evidence>
<evidence type="ECO:0000256" key="5">
    <source>
        <dbReference type="ARBA" id="ARBA00022833"/>
    </source>
</evidence>
<organism evidence="9 10">
    <name type="scientific">Alkaliphilus metalliredigens (strain QYMF)</name>
    <dbReference type="NCBI Taxonomy" id="293826"/>
    <lineage>
        <taxon>Bacteria</taxon>
        <taxon>Bacillati</taxon>
        <taxon>Bacillota</taxon>
        <taxon>Clostridia</taxon>
        <taxon>Peptostreptococcales</taxon>
        <taxon>Natronincolaceae</taxon>
        <taxon>Alkaliphilus</taxon>
    </lineage>
</organism>
<dbReference type="STRING" id="293826.Amet_0340"/>
<dbReference type="eggNOG" id="COG2131">
    <property type="taxonomic scope" value="Bacteria"/>
</dbReference>
<dbReference type="GO" id="GO:0008270">
    <property type="term" value="F:zinc ion binding"/>
    <property type="evidence" value="ECO:0007669"/>
    <property type="project" value="InterPro"/>
</dbReference>
<dbReference type="Proteomes" id="UP000001572">
    <property type="component" value="Chromosome"/>
</dbReference>
<evidence type="ECO:0000256" key="1">
    <source>
        <dbReference type="ARBA" id="ARBA00001947"/>
    </source>
</evidence>
<dbReference type="OrthoDB" id="9788517at2"/>
<dbReference type="GO" id="GO:0006220">
    <property type="term" value="P:pyrimidine nucleotide metabolic process"/>
    <property type="evidence" value="ECO:0007669"/>
    <property type="project" value="InterPro"/>
</dbReference>
<evidence type="ECO:0000256" key="4">
    <source>
        <dbReference type="ARBA" id="ARBA00022801"/>
    </source>
</evidence>
<comment type="cofactor">
    <cofactor evidence="1 7">
        <name>Zn(2+)</name>
        <dbReference type="ChEBI" id="CHEBI:29105"/>
    </cofactor>
</comment>
<feature type="domain" description="CMP/dCMP-type deaminase" evidence="8">
    <location>
        <begin position="4"/>
        <end position="137"/>
    </location>
</feature>
<sequence length="146" mass="16323">MRPSWDQYFMEMAEVVKTRSTCMRRQVGAVVVKDKRVLSSGYNGAPSGIEHCEKTGCLREQLGVPSGERHELCRGLHAEQNAIIQAAYHGVEIQGTTLYVTLQPCVLCAKMLINAGVKRLVFKGQYPDDLSEKMLTEAGIEMEKFE</sequence>
<feature type="binding site" evidence="7">
    <location>
        <position position="105"/>
    </location>
    <ligand>
        <name>Zn(2+)</name>
        <dbReference type="ChEBI" id="CHEBI:29105"/>
        <note>catalytic</note>
    </ligand>
</feature>
<dbReference type="AlphaFoldDB" id="A6TK52"/>
<dbReference type="EMBL" id="CP000724">
    <property type="protein sequence ID" value="ABR46570.1"/>
    <property type="molecule type" value="Genomic_DNA"/>
</dbReference>